<keyword evidence="2" id="KW-1185">Reference proteome</keyword>
<accession>A0ACC0AF61</accession>
<dbReference type="EMBL" id="CM044706">
    <property type="protein sequence ID" value="KAI5658925.1"/>
    <property type="molecule type" value="Genomic_DNA"/>
</dbReference>
<organism evidence="1 2">
    <name type="scientific">Catharanthus roseus</name>
    <name type="common">Madagascar periwinkle</name>
    <name type="synonym">Vinca rosea</name>
    <dbReference type="NCBI Taxonomy" id="4058"/>
    <lineage>
        <taxon>Eukaryota</taxon>
        <taxon>Viridiplantae</taxon>
        <taxon>Streptophyta</taxon>
        <taxon>Embryophyta</taxon>
        <taxon>Tracheophyta</taxon>
        <taxon>Spermatophyta</taxon>
        <taxon>Magnoliopsida</taxon>
        <taxon>eudicotyledons</taxon>
        <taxon>Gunneridae</taxon>
        <taxon>Pentapetalae</taxon>
        <taxon>asterids</taxon>
        <taxon>lamiids</taxon>
        <taxon>Gentianales</taxon>
        <taxon>Apocynaceae</taxon>
        <taxon>Rauvolfioideae</taxon>
        <taxon>Vinceae</taxon>
        <taxon>Catharanthinae</taxon>
        <taxon>Catharanthus</taxon>
    </lineage>
</organism>
<proteinExistence type="predicted"/>
<gene>
    <name evidence="1" type="ORF">M9H77_27718</name>
</gene>
<name>A0ACC0AF61_CATRO</name>
<comment type="caution">
    <text evidence="1">The sequence shown here is derived from an EMBL/GenBank/DDBJ whole genome shotgun (WGS) entry which is preliminary data.</text>
</comment>
<evidence type="ECO:0000313" key="1">
    <source>
        <dbReference type="EMBL" id="KAI5658925.1"/>
    </source>
</evidence>
<reference evidence="2" key="1">
    <citation type="journal article" date="2023" name="Nat. Plants">
        <title>Single-cell RNA sequencing provides a high-resolution roadmap for understanding the multicellular compartmentation of specialized metabolism.</title>
        <authorList>
            <person name="Sun S."/>
            <person name="Shen X."/>
            <person name="Li Y."/>
            <person name="Li Y."/>
            <person name="Wang S."/>
            <person name="Li R."/>
            <person name="Zhang H."/>
            <person name="Shen G."/>
            <person name="Guo B."/>
            <person name="Wei J."/>
            <person name="Xu J."/>
            <person name="St-Pierre B."/>
            <person name="Chen S."/>
            <person name="Sun C."/>
        </authorList>
    </citation>
    <scope>NUCLEOTIDE SEQUENCE [LARGE SCALE GENOMIC DNA]</scope>
</reference>
<evidence type="ECO:0000313" key="2">
    <source>
        <dbReference type="Proteomes" id="UP001060085"/>
    </source>
</evidence>
<protein>
    <submittedName>
        <fullName evidence="1">Uncharacterized protein</fullName>
    </submittedName>
</protein>
<sequence length="640" mass="72912">MVITAMEILSERAALIRESMHKSQAVTDGMVAILGSFDHRLSALETAMRPTQLRTHSIRRAHENIDKSLKSAQLVLSQFDLSRQAEAKILRGPHEDLESYLEAVDQLRGIIRFFNGNKSLQSTIGVVNHINSILGKSILKLEEEYRQLLNSYSKPVEPDRLFDGLPNTMRPTAASPAQSETGGLKHTAEHQNKSLETVVYHPPALIPPRILPLLHDLAYQMIQAGHHQQVFNIYREARIAVMEQSIKKLGVERLSKDDVQKMQWEVLEAKIGNWIHFMRIAIKLLFAAEKKVCDQIFEGNDSVRDQCFAEVTGNSVAVLLSFGEAIAKSKRSPEKLFVLLDMYEIMRELQVEIDIIFASKYCAETREAAVILTKRLAQTAQETFADFEEAVEKDATKTAVLDGTVHPLTSYVINYVKFLFDYQSTLKQLFQEFDNDDAVEKLAALTTRIMQALQSNLDGKSKQYKDPALTQLFLMNNIHYIVRSVRRSEAKDLLGDDWVQIQRRVVQQHANQYKRISWSKILQCLSIQGLSSSGSGSFGSEGSTNVNVSRATIKDKFKTFNMLFEEIHQRQSQWTVPDSELRESLRLAVAEVLLPAYRSFVKRFGPLIENGQNPQKYIRYKPEDLERMLAEFFDGKTFPR</sequence>
<dbReference type="Proteomes" id="UP001060085">
    <property type="component" value="Linkage Group LG06"/>
</dbReference>